<dbReference type="PIRSF" id="PIRSF000362">
    <property type="entry name" value="FNR"/>
    <property type="match status" value="1"/>
</dbReference>
<feature type="binding site" evidence="10">
    <location>
        <position position="418"/>
    </location>
    <ligand>
        <name>NADP(+)</name>
        <dbReference type="ChEBI" id="CHEBI:58349"/>
    </ligand>
</feature>
<comment type="cofactor">
    <cofactor evidence="1 8 9">
        <name>FAD</name>
        <dbReference type="ChEBI" id="CHEBI:57692"/>
    </cofactor>
</comment>
<feature type="binding site" evidence="9">
    <location>
        <begin position="418"/>
        <end position="420"/>
    </location>
    <ligand>
        <name>FAD</name>
        <dbReference type="ChEBI" id="CHEBI:57692"/>
    </ligand>
</feature>
<feature type="binding site" evidence="9">
    <location>
        <position position="101"/>
    </location>
    <ligand>
        <name>FAD</name>
        <dbReference type="ChEBI" id="CHEBI:57692"/>
    </ligand>
</feature>
<feature type="binding site" evidence="10">
    <location>
        <begin position="178"/>
        <end position="181"/>
    </location>
    <ligand>
        <name>NADP(+)</name>
        <dbReference type="ChEBI" id="CHEBI:58349"/>
    </ligand>
</feature>
<dbReference type="Gene3D" id="3.50.50.60">
    <property type="entry name" value="FAD/NAD(P)-binding domain"/>
    <property type="match status" value="1"/>
</dbReference>
<keyword evidence="3 8" id="KW-0285">Flavoprotein</keyword>
<dbReference type="EMBL" id="HE612860">
    <property type="protein sequence ID" value="CCE63257.1"/>
    <property type="molecule type" value="Genomic_DNA"/>
</dbReference>
<name>G8BTM9_TETPH</name>
<keyword evidence="5 8" id="KW-0521">NADP</keyword>
<evidence type="ECO:0000313" key="11">
    <source>
        <dbReference type="EMBL" id="CCE63257.1"/>
    </source>
</evidence>
<feature type="binding site" evidence="9">
    <location>
        <position position="56"/>
    </location>
    <ligand>
        <name>FAD</name>
        <dbReference type="ChEBI" id="CHEBI:57692"/>
    </ligand>
</feature>
<dbReference type="AlphaFoldDB" id="G8BTM9"/>
<evidence type="ECO:0000256" key="3">
    <source>
        <dbReference type="ARBA" id="ARBA00022630"/>
    </source>
</evidence>
<feature type="binding site" evidence="9">
    <location>
        <position position="411"/>
    </location>
    <ligand>
        <name>FAD</name>
        <dbReference type="ChEBI" id="CHEBI:57692"/>
    </ligand>
</feature>
<evidence type="ECO:0000256" key="10">
    <source>
        <dbReference type="PIRSR" id="PIRSR000362-2"/>
    </source>
</evidence>
<evidence type="ECO:0000256" key="9">
    <source>
        <dbReference type="PIRSR" id="PIRSR000362-1"/>
    </source>
</evidence>
<proteinExistence type="inferred from homology"/>
<evidence type="ECO:0000256" key="1">
    <source>
        <dbReference type="ARBA" id="ARBA00001974"/>
    </source>
</evidence>
<feature type="binding site" evidence="10">
    <location>
        <position position="236"/>
    </location>
    <ligand>
        <name>NADP(+)</name>
        <dbReference type="ChEBI" id="CHEBI:58349"/>
    </ligand>
</feature>
<feature type="binding site" evidence="10">
    <location>
        <begin position="224"/>
        <end position="225"/>
    </location>
    <ligand>
        <name>NADP(+)</name>
        <dbReference type="ChEBI" id="CHEBI:58349"/>
    </ligand>
</feature>
<dbReference type="InterPro" id="IPR055275">
    <property type="entry name" value="Ferredox_Rdtase"/>
</dbReference>
<gene>
    <name evidence="11" type="primary">TPHA0E01640</name>
    <name evidence="11" type="ordered locus">TPHA_0E01640</name>
</gene>
<dbReference type="GO" id="GO:0004324">
    <property type="term" value="F:ferredoxin-NADP+ reductase activity"/>
    <property type="evidence" value="ECO:0007669"/>
    <property type="project" value="EnsemblFungi"/>
</dbReference>
<evidence type="ECO:0000256" key="4">
    <source>
        <dbReference type="ARBA" id="ARBA00022827"/>
    </source>
</evidence>
<keyword evidence="6 8" id="KW-0560">Oxidoreductase</keyword>
<dbReference type="Gene3D" id="3.40.50.720">
    <property type="entry name" value="NAD(P)-binding Rossmann-like Domain"/>
    <property type="match status" value="1"/>
</dbReference>
<accession>G8BTM9</accession>
<comment type="similarity">
    <text evidence="2 8">Belongs to the ferredoxin--NADP reductase type 1 family.</text>
</comment>
<dbReference type="GeneID" id="11531350"/>
<dbReference type="OMA" id="RFNFIGN"/>
<dbReference type="STRING" id="1071381.G8BTM9"/>
<organism evidence="11 12">
    <name type="scientific">Tetrapisispora phaffii (strain ATCC 24235 / CBS 4417 / NBRC 1672 / NRRL Y-8282 / UCD 70-5)</name>
    <name type="common">Yeast</name>
    <name type="synonym">Fabospora phaffii</name>
    <dbReference type="NCBI Taxonomy" id="1071381"/>
    <lineage>
        <taxon>Eukaryota</taxon>
        <taxon>Fungi</taxon>
        <taxon>Dikarya</taxon>
        <taxon>Ascomycota</taxon>
        <taxon>Saccharomycotina</taxon>
        <taxon>Saccharomycetes</taxon>
        <taxon>Saccharomycetales</taxon>
        <taxon>Saccharomycetaceae</taxon>
        <taxon>Tetrapisispora</taxon>
    </lineage>
</organism>
<dbReference type="SUPFAM" id="SSF51971">
    <property type="entry name" value="Nucleotide-binding domain"/>
    <property type="match status" value="1"/>
</dbReference>
<evidence type="ECO:0000256" key="7">
    <source>
        <dbReference type="ARBA" id="ARBA00048933"/>
    </source>
</evidence>
<keyword evidence="12" id="KW-1185">Reference proteome</keyword>
<evidence type="ECO:0000256" key="6">
    <source>
        <dbReference type="ARBA" id="ARBA00023002"/>
    </source>
</evidence>
<dbReference type="InterPro" id="IPR021163">
    <property type="entry name" value="Ferredox_Rdtase_adrenod"/>
</dbReference>
<dbReference type="GO" id="GO:0006879">
    <property type="term" value="P:intracellular iron ion homeostasis"/>
    <property type="evidence" value="ECO:0007669"/>
    <property type="project" value="EnsemblFungi"/>
</dbReference>
<dbReference type="PANTHER" id="PTHR48467">
    <property type="entry name" value="GLUTAMATE SYNTHASE 1 [NADH], CHLOROPLASTIC-LIKE"/>
    <property type="match status" value="1"/>
</dbReference>
<dbReference type="Proteomes" id="UP000005666">
    <property type="component" value="Chromosome 5"/>
</dbReference>
<evidence type="ECO:0000256" key="8">
    <source>
        <dbReference type="PIRNR" id="PIRNR000362"/>
    </source>
</evidence>
<feature type="binding site" evidence="9">
    <location>
        <position position="26"/>
    </location>
    <ligand>
        <name>FAD</name>
        <dbReference type="ChEBI" id="CHEBI:57692"/>
    </ligand>
</feature>
<dbReference type="OrthoDB" id="333024at2759"/>
<dbReference type="RefSeq" id="XP_003685691.1">
    <property type="nucleotide sequence ID" value="XM_003685643.1"/>
</dbReference>
<dbReference type="HOGENOM" id="CLU_024722_3_1_1"/>
<dbReference type="EC" id="1.18.1.6" evidence="8"/>
<dbReference type="GO" id="GO:0006744">
    <property type="term" value="P:ubiquinone biosynthetic process"/>
    <property type="evidence" value="ECO:0007669"/>
    <property type="project" value="EnsemblFungi"/>
</dbReference>
<dbReference type="PRINTS" id="PR00419">
    <property type="entry name" value="ADXRDTASE"/>
</dbReference>
<evidence type="ECO:0000313" key="12">
    <source>
        <dbReference type="Proteomes" id="UP000005666"/>
    </source>
</evidence>
<keyword evidence="4 8" id="KW-0274">FAD</keyword>
<dbReference type="Pfam" id="PF13450">
    <property type="entry name" value="NAD_binding_8"/>
    <property type="match status" value="1"/>
</dbReference>
<reference evidence="11 12" key="1">
    <citation type="journal article" date="2011" name="Proc. Natl. Acad. Sci. U.S.A.">
        <title>Evolutionary erosion of yeast sex chromosomes by mating-type switching accidents.</title>
        <authorList>
            <person name="Gordon J.L."/>
            <person name="Armisen D."/>
            <person name="Proux-Wera E."/>
            <person name="Oheigeartaigh S.S."/>
            <person name="Byrne K.P."/>
            <person name="Wolfe K.H."/>
        </authorList>
    </citation>
    <scope>NUCLEOTIDE SEQUENCE [LARGE SCALE GENOMIC DNA]</scope>
    <source>
        <strain evidence="12">ATCC 24235 / CBS 4417 / NBRC 1672 / NRRL Y-8282 / UCD 70-5</strain>
    </source>
</reference>
<protein>
    <recommendedName>
        <fullName evidence="8">NADPH:adrenodoxin oxidoreductase, mitochondrial</fullName>
        <ecNumber evidence="8">1.18.1.6</ecNumber>
    </recommendedName>
</protein>
<sequence length="496" mass="56530">MSSQFVRNLSSLVKRKRISIVGAGPSGFYVAHHLFKKSHIPLHITVWDKLPSPFGLSRYGVAPDHPEVKNCEETFTQTADKYFIATPDSNHKFEFIGGVSIGSDISLKTILENQDAVVLSYGCSGDRKLNIPGESTVKGVFSSRQFINWYNGHPGGDKSEELTKYNWANVSNVGIIGNGNVALDIARLLLSNKVKEIWESTDISPIALSCLRRAPIKNVKIIARRDFYNSKFTNKELRELFELEKYGIHGKISDKYFKSEELEKLSSDRAFKRRIEICSEYLKSFDERTKKNYKKAEPVELANDNIRKEWELDYLKSPVKIEANASGVIKSLELDQNKFTEDNKLIKDVDQPQIKYDIDLLITSLGYMGRPLKDFDDLNIKFSRDHLATENGRAINSKTNEIYPKLYGSGWIQTGSQGVIMSTMMNAFNVADEVLIDLEKDTSFKGKDINLDNIKHTTWSDWKYLDKSEIELGQLQNKKRVKYSTLEEAYSLLSKK</sequence>
<dbReference type="eggNOG" id="KOG1800">
    <property type="taxonomic scope" value="Eukaryota"/>
</dbReference>
<dbReference type="GO" id="GO:0005743">
    <property type="term" value="C:mitochondrial inner membrane"/>
    <property type="evidence" value="ECO:0007669"/>
    <property type="project" value="EnsemblFungi"/>
</dbReference>
<comment type="subcellular location">
    <subcellularLocation>
        <location evidence="8">Mitochondrion</location>
    </subcellularLocation>
</comment>
<evidence type="ECO:0000256" key="5">
    <source>
        <dbReference type="ARBA" id="ARBA00022857"/>
    </source>
</evidence>
<dbReference type="PANTHER" id="PTHR48467:SF1">
    <property type="entry name" value="GLUTAMATE SYNTHASE 1 [NADH], CHLOROPLASTIC-LIKE"/>
    <property type="match status" value="1"/>
</dbReference>
<dbReference type="KEGG" id="tpf:TPHA_0E01640"/>
<dbReference type="InterPro" id="IPR036188">
    <property type="entry name" value="FAD/NAD-bd_sf"/>
</dbReference>
<keyword evidence="8" id="KW-0496">Mitochondrion</keyword>
<comment type="catalytic activity">
    <reaction evidence="7 8">
        <text>2 reduced [adrenodoxin] + NADP(+) + H(+) = 2 oxidized [adrenodoxin] + NADPH</text>
        <dbReference type="Rhea" id="RHEA:42312"/>
        <dbReference type="Rhea" id="RHEA-COMP:9998"/>
        <dbReference type="Rhea" id="RHEA-COMP:9999"/>
        <dbReference type="ChEBI" id="CHEBI:15378"/>
        <dbReference type="ChEBI" id="CHEBI:33737"/>
        <dbReference type="ChEBI" id="CHEBI:33738"/>
        <dbReference type="ChEBI" id="CHEBI:57783"/>
        <dbReference type="ChEBI" id="CHEBI:58349"/>
        <dbReference type="EC" id="1.18.1.6"/>
    </reaction>
</comment>
<evidence type="ECO:0000256" key="2">
    <source>
        <dbReference type="ARBA" id="ARBA00008312"/>
    </source>
</evidence>